<dbReference type="GO" id="GO:0030660">
    <property type="term" value="C:Golgi-associated vesicle membrane"/>
    <property type="evidence" value="ECO:0007669"/>
    <property type="project" value="TreeGrafter"/>
</dbReference>
<dbReference type="Ensembl" id="ENSPRET00000007610.1">
    <property type="protein sequence ID" value="ENSPREP00000007518.1"/>
    <property type="gene ID" value="ENSPREG00000005176.1"/>
</dbReference>
<dbReference type="Gene3D" id="3.50.30.30">
    <property type="match status" value="1"/>
</dbReference>
<comment type="subcellular location">
    <subcellularLocation>
        <location evidence="1">Endomembrane system</location>
        <topology evidence="1">Multi-pass membrane protein</topology>
    </subcellularLocation>
    <subcellularLocation>
        <location evidence="2">Membrane</location>
        <topology evidence="2">Multi-pass membrane protein</topology>
        <orientation evidence="2">Lumenal side</orientation>
    </subcellularLocation>
</comment>
<dbReference type="Proteomes" id="UP000242638">
    <property type="component" value="Unassembled WGS sequence"/>
</dbReference>
<dbReference type="InterPro" id="IPR007369">
    <property type="entry name" value="Peptidase_A22B_SPP"/>
</dbReference>
<reference evidence="10" key="3">
    <citation type="submission" date="2025-09" db="UniProtKB">
        <authorList>
            <consortium name="Ensembl"/>
        </authorList>
    </citation>
    <scope>IDENTIFICATION</scope>
    <source>
        <strain evidence="10">Guanapo</strain>
    </source>
</reference>
<feature type="transmembrane region" description="Helical" evidence="8">
    <location>
        <begin position="287"/>
        <end position="309"/>
    </location>
</feature>
<proteinExistence type="inferred from homology"/>
<keyword evidence="7 8" id="KW-0472">Membrane</keyword>
<dbReference type="GO" id="GO:0098553">
    <property type="term" value="C:lumenal side of endoplasmic reticulum membrane"/>
    <property type="evidence" value="ECO:0007669"/>
    <property type="project" value="TreeGrafter"/>
</dbReference>
<keyword evidence="5" id="KW-0378">Hydrolase</keyword>
<protein>
    <submittedName>
        <fullName evidence="10">Signal peptide peptidase like 2A</fullName>
    </submittedName>
</protein>
<evidence type="ECO:0000256" key="7">
    <source>
        <dbReference type="ARBA" id="ARBA00023136"/>
    </source>
</evidence>
<feature type="transmembrane region" description="Helical" evidence="8">
    <location>
        <begin position="330"/>
        <end position="347"/>
    </location>
</feature>
<feature type="transmembrane region" description="Helical" evidence="8">
    <location>
        <begin position="523"/>
        <end position="541"/>
    </location>
</feature>
<dbReference type="InterPro" id="IPR006639">
    <property type="entry name" value="Preselin/SPP"/>
</dbReference>
<feature type="transmembrane region" description="Helical" evidence="8">
    <location>
        <begin position="494"/>
        <end position="517"/>
    </location>
</feature>
<evidence type="ECO:0000256" key="2">
    <source>
        <dbReference type="ARBA" id="ARBA00004366"/>
    </source>
</evidence>
<dbReference type="InterPro" id="IPR003137">
    <property type="entry name" value="PA_domain"/>
</dbReference>
<accession>A0A3P9NDA4</accession>
<evidence type="ECO:0000256" key="3">
    <source>
        <dbReference type="ARBA" id="ARBA00006859"/>
    </source>
</evidence>
<feature type="transmembrane region" description="Helical" evidence="8">
    <location>
        <begin position="461"/>
        <end position="482"/>
    </location>
</feature>
<keyword evidence="4 8" id="KW-0812">Transmembrane</keyword>
<evidence type="ECO:0000259" key="9">
    <source>
        <dbReference type="Pfam" id="PF02225"/>
    </source>
</evidence>
<reference evidence="11" key="1">
    <citation type="submission" date="2013-11" db="EMBL/GenBank/DDBJ databases">
        <title>The genomic landscape of the Guanapo guppy.</title>
        <authorList>
            <person name="Kuenstner A."/>
            <person name="Dreyer C."/>
        </authorList>
    </citation>
    <scope>NUCLEOTIDE SEQUENCE</scope>
    <source>
        <strain evidence="11">Guanapo</strain>
    </source>
</reference>
<organism evidence="10 11">
    <name type="scientific">Poecilia reticulata</name>
    <name type="common">Guppy</name>
    <name type="synonym">Acanthophacelus reticulatus</name>
    <dbReference type="NCBI Taxonomy" id="8081"/>
    <lineage>
        <taxon>Eukaryota</taxon>
        <taxon>Metazoa</taxon>
        <taxon>Chordata</taxon>
        <taxon>Craniata</taxon>
        <taxon>Vertebrata</taxon>
        <taxon>Euteleostomi</taxon>
        <taxon>Actinopterygii</taxon>
        <taxon>Neopterygii</taxon>
        <taxon>Teleostei</taxon>
        <taxon>Neoteleostei</taxon>
        <taxon>Acanthomorphata</taxon>
        <taxon>Ovalentaria</taxon>
        <taxon>Atherinomorphae</taxon>
        <taxon>Cyprinodontiformes</taxon>
        <taxon>Poeciliidae</taxon>
        <taxon>Poeciliinae</taxon>
        <taxon>Poecilia</taxon>
    </lineage>
</organism>
<feature type="transmembrane region" description="Helical" evidence="8">
    <location>
        <begin position="257"/>
        <end position="281"/>
    </location>
</feature>
<evidence type="ECO:0000256" key="8">
    <source>
        <dbReference type="SAM" id="Phobius"/>
    </source>
</evidence>
<evidence type="ECO:0000256" key="1">
    <source>
        <dbReference type="ARBA" id="ARBA00004127"/>
    </source>
</evidence>
<name>A0A3P9NDA4_POERE</name>
<feature type="domain" description="PA" evidence="9">
    <location>
        <begin position="101"/>
        <end position="184"/>
    </location>
</feature>
<reference evidence="10" key="2">
    <citation type="submission" date="2025-08" db="UniProtKB">
        <authorList>
            <consortium name="Ensembl"/>
        </authorList>
    </citation>
    <scope>IDENTIFICATION</scope>
    <source>
        <strain evidence="10">Guanapo</strain>
    </source>
</reference>
<dbReference type="GO" id="GO:0005765">
    <property type="term" value="C:lysosomal membrane"/>
    <property type="evidence" value="ECO:0007669"/>
    <property type="project" value="TreeGrafter"/>
</dbReference>
<dbReference type="PANTHER" id="PTHR12174:SF34">
    <property type="entry name" value="SIGNAL PEPTIDE PEPTIDASE-LIKE 2A"/>
    <property type="match status" value="1"/>
</dbReference>
<feature type="transmembrane region" description="Helical" evidence="8">
    <location>
        <begin position="353"/>
        <end position="370"/>
    </location>
</feature>
<comment type="similarity">
    <text evidence="3">Belongs to the peptidase A22B family.</text>
</comment>
<evidence type="ECO:0000256" key="5">
    <source>
        <dbReference type="ARBA" id="ARBA00022801"/>
    </source>
</evidence>
<dbReference type="STRING" id="8081.ENSPREP00000007518"/>
<feature type="transmembrane region" description="Helical" evidence="8">
    <location>
        <begin position="210"/>
        <end position="229"/>
    </location>
</feature>
<dbReference type="GO" id="GO:0033619">
    <property type="term" value="P:membrane protein proteolysis"/>
    <property type="evidence" value="ECO:0007669"/>
    <property type="project" value="TreeGrafter"/>
</dbReference>
<dbReference type="GO" id="GO:0098554">
    <property type="term" value="C:cytoplasmic side of endoplasmic reticulum membrane"/>
    <property type="evidence" value="ECO:0007669"/>
    <property type="project" value="TreeGrafter"/>
</dbReference>
<dbReference type="Pfam" id="PF04258">
    <property type="entry name" value="Peptidase_A22B"/>
    <property type="match status" value="1"/>
</dbReference>
<feature type="transmembrane region" description="Helical" evidence="8">
    <location>
        <begin position="382"/>
        <end position="402"/>
    </location>
</feature>
<keyword evidence="6 8" id="KW-1133">Transmembrane helix</keyword>
<dbReference type="AlphaFoldDB" id="A0A3P9NDA4"/>
<evidence type="ECO:0000256" key="4">
    <source>
        <dbReference type="ARBA" id="ARBA00022692"/>
    </source>
</evidence>
<dbReference type="OMA" id="ILEIAFC"/>
<evidence type="ECO:0000313" key="11">
    <source>
        <dbReference type="Proteomes" id="UP000242638"/>
    </source>
</evidence>
<dbReference type="GO" id="GO:0042500">
    <property type="term" value="F:aspartic endopeptidase activity, intramembrane cleaving"/>
    <property type="evidence" value="ECO:0007669"/>
    <property type="project" value="InterPro"/>
</dbReference>
<dbReference type="Bgee" id="ENSPREG00000005176">
    <property type="expression patterns" value="Expressed in head and 1 other cell type or tissue"/>
</dbReference>
<evidence type="ECO:0000256" key="6">
    <source>
        <dbReference type="ARBA" id="ARBA00022989"/>
    </source>
</evidence>
<evidence type="ECO:0000313" key="10">
    <source>
        <dbReference type="Ensembl" id="ENSPREP00000007518.1"/>
    </source>
</evidence>
<dbReference type="Pfam" id="PF02225">
    <property type="entry name" value="PA"/>
    <property type="match status" value="1"/>
</dbReference>
<dbReference type="GeneTree" id="ENSGT00940000157722"/>
<keyword evidence="11" id="KW-1185">Reference proteome</keyword>
<dbReference type="SMART" id="SM00730">
    <property type="entry name" value="PSN"/>
    <property type="match status" value="1"/>
</dbReference>
<sequence>MVPWRKSATSILSKERSLWKKGTKLLNKHGERCRKPSRCCSTHIGATNITITSTNELLIGCEVNCQEAVLHISNGSLVRDYCLVYNHSWTPLEETLDKAMTYQLVNLTSTVLCDVSGVRPEAVEGKALVVMRGECGFSQKAIIAQNLGAKVLLIASSTNLVAPSANESEYLKVHIPLALMRYRDFLTAEHVFGEGMEVKLYAPQYSKIDLNIVVLLLIAIATVALGGLWSRACERERLKSYAARGGAEEHKTDGSRVLYSPLNIIIFVVVMCGMLVLMYYFYNVLVYIIITIFCFATASALFSCLDAVLDLIRCGTLSFSVYNKNVSVRSILLAAVCITVAVIWGVYRNEDRWIWILQNLLGIAFCLNFMKTITLSNFKICVILLSLLLLYDVFFVFITPFFTKNGVSIMVQVALGPDASGEKTQGNMVEIPAEPQPPSEKIPVVMRVPRFLAWTQNLCGLQFSILGYGDIIVPGLLVAYCSRFDVWVNSRKNVYFISCVFAYLLGLVLTFAVMLLSGMGQPALLYLVPFTLITSAVVAGCRGEMRQFWTGTTYEVLDSSREPLLPGVLLSDPDTFFCVFPLISVAFYHSSPLTSFYFLLSSFLSPDFQGQCLAKTQIPTNENCHVGHQSVFHKQTTRCLHMTKKQQQQQKETIQMKSQHFFDAD</sequence>
<dbReference type="PANTHER" id="PTHR12174">
    <property type="entry name" value="SIGNAL PEPTIDE PEPTIDASE"/>
    <property type="match status" value="1"/>
</dbReference>